<evidence type="ECO:0000313" key="2">
    <source>
        <dbReference type="Proteomes" id="UP000683557"/>
    </source>
</evidence>
<organism evidence="1 2">
    <name type="scientific">Geomonas oryzisoli</name>
    <dbReference type="NCBI Taxonomy" id="2847992"/>
    <lineage>
        <taxon>Bacteria</taxon>
        <taxon>Pseudomonadati</taxon>
        <taxon>Thermodesulfobacteriota</taxon>
        <taxon>Desulfuromonadia</taxon>
        <taxon>Geobacterales</taxon>
        <taxon>Geobacteraceae</taxon>
        <taxon>Geomonas</taxon>
    </lineage>
</organism>
<protein>
    <submittedName>
        <fullName evidence="1">Uncharacterized protein</fullName>
    </submittedName>
</protein>
<name>A0ABX8J2B8_9BACT</name>
<gene>
    <name evidence="1" type="ORF">KP004_14310</name>
</gene>
<dbReference type="EMBL" id="CP076723">
    <property type="protein sequence ID" value="QWV92373.1"/>
    <property type="molecule type" value="Genomic_DNA"/>
</dbReference>
<proteinExistence type="predicted"/>
<dbReference type="Proteomes" id="UP000683557">
    <property type="component" value="Chromosome"/>
</dbReference>
<evidence type="ECO:0000313" key="1">
    <source>
        <dbReference type="EMBL" id="QWV92373.1"/>
    </source>
</evidence>
<dbReference type="RefSeq" id="WP_216799187.1">
    <property type="nucleotide sequence ID" value="NZ_CP076723.1"/>
</dbReference>
<sequence>MDKVIPIRSNGLNKELLLLRGAFSSYNGAVLVLLRDQNKCEIVLSTEARGVEFKYVKGKSLPDIIIDSTQGNDDNGIMITEEETYVWDGKSIKRRSDKTIPGDELTR</sequence>
<reference evidence="1 2" key="1">
    <citation type="submission" date="2021-06" db="EMBL/GenBank/DDBJ databases">
        <title>Gemonas diversity in paddy soil.</title>
        <authorList>
            <person name="Liu G."/>
        </authorList>
    </citation>
    <scope>NUCLEOTIDE SEQUENCE [LARGE SCALE GENOMIC DNA]</scope>
    <source>
        <strain evidence="1 2">RG10</strain>
    </source>
</reference>
<keyword evidence="2" id="KW-1185">Reference proteome</keyword>
<accession>A0ABX8J2B8</accession>